<dbReference type="OrthoDB" id="343296at2759"/>
<accession>A0A8J2PZF3</accession>
<dbReference type="PROSITE" id="PS50222">
    <property type="entry name" value="EF_HAND_2"/>
    <property type="match status" value="2"/>
</dbReference>
<evidence type="ECO:0000259" key="1">
    <source>
        <dbReference type="PROSITE" id="PS50222"/>
    </source>
</evidence>
<dbReference type="InterPro" id="IPR018247">
    <property type="entry name" value="EF_Hand_1_Ca_BS"/>
</dbReference>
<evidence type="ECO:0000313" key="3">
    <source>
        <dbReference type="Proteomes" id="UP000708208"/>
    </source>
</evidence>
<dbReference type="CDD" id="cd00051">
    <property type="entry name" value="EFh"/>
    <property type="match status" value="1"/>
</dbReference>
<gene>
    <name evidence="2" type="ORF">AFUS01_LOCUS43654</name>
</gene>
<protein>
    <recommendedName>
        <fullName evidence="1">EF-hand domain-containing protein</fullName>
    </recommendedName>
</protein>
<comment type="caution">
    <text evidence="2">The sequence shown here is derived from an EMBL/GenBank/DDBJ whole genome shotgun (WGS) entry which is preliminary data.</text>
</comment>
<reference evidence="2" key="1">
    <citation type="submission" date="2021-06" db="EMBL/GenBank/DDBJ databases">
        <authorList>
            <person name="Hodson N. C."/>
            <person name="Mongue J. A."/>
            <person name="Jaron S. K."/>
        </authorList>
    </citation>
    <scope>NUCLEOTIDE SEQUENCE</scope>
</reference>
<name>A0A8J2PZF3_9HEXA</name>
<keyword evidence="3" id="KW-1185">Reference proteome</keyword>
<dbReference type="AlphaFoldDB" id="A0A8J2PZF3"/>
<evidence type="ECO:0000313" key="2">
    <source>
        <dbReference type="EMBL" id="CAG7834117.1"/>
    </source>
</evidence>
<dbReference type="PROSITE" id="PS00018">
    <property type="entry name" value="EF_HAND_1"/>
    <property type="match status" value="1"/>
</dbReference>
<sequence>MGGMLSKLFMDIRSAFPRYYYEAPLNFDRAGDRTVTGRARKNIHIIWDLAMKSMIRNEMKTRKEFFPVLEKRMANREASLKYILCKMEDLVPKFPGWDEVRVLDLHDLFQVFEVDGDGLIEVSEMCVGLDNLGDMTPMDERVNFLCSFDDDGTGNIDFEEFLEIHFKLQAEEYKHPIGQSFKMIESNMRFIRSMSTIQRIQTGFF</sequence>
<dbReference type="GO" id="GO:0005509">
    <property type="term" value="F:calcium ion binding"/>
    <property type="evidence" value="ECO:0007669"/>
    <property type="project" value="InterPro"/>
</dbReference>
<feature type="domain" description="EF-hand" evidence="1">
    <location>
        <begin position="136"/>
        <end position="171"/>
    </location>
</feature>
<organism evidence="2 3">
    <name type="scientific">Allacma fusca</name>
    <dbReference type="NCBI Taxonomy" id="39272"/>
    <lineage>
        <taxon>Eukaryota</taxon>
        <taxon>Metazoa</taxon>
        <taxon>Ecdysozoa</taxon>
        <taxon>Arthropoda</taxon>
        <taxon>Hexapoda</taxon>
        <taxon>Collembola</taxon>
        <taxon>Symphypleona</taxon>
        <taxon>Sminthuridae</taxon>
        <taxon>Allacma</taxon>
    </lineage>
</organism>
<dbReference type="InterPro" id="IPR002048">
    <property type="entry name" value="EF_hand_dom"/>
</dbReference>
<feature type="domain" description="EF-hand" evidence="1">
    <location>
        <begin position="100"/>
        <end position="135"/>
    </location>
</feature>
<proteinExistence type="predicted"/>
<dbReference type="SMART" id="SM00054">
    <property type="entry name" value="EFh"/>
    <property type="match status" value="2"/>
</dbReference>
<dbReference type="Proteomes" id="UP000708208">
    <property type="component" value="Unassembled WGS sequence"/>
</dbReference>
<dbReference type="EMBL" id="CAJVCH010570116">
    <property type="protein sequence ID" value="CAG7834117.1"/>
    <property type="molecule type" value="Genomic_DNA"/>
</dbReference>